<evidence type="ECO:0000256" key="4">
    <source>
        <dbReference type="ARBA" id="ARBA00022989"/>
    </source>
</evidence>
<evidence type="ECO:0000313" key="7">
    <source>
        <dbReference type="EMBL" id="SFO02634.1"/>
    </source>
</evidence>
<dbReference type="InterPro" id="IPR050833">
    <property type="entry name" value="Poly_Biosynth_Transport"/>
</dbReference>
<accession>A0A1I5DTQ6</accession>
<feature type="transmembrane region" description="Helical" evidence="6">
    <location>
        <begin position="363"/>
        <end position="386"/>
    </location>
</feature>
<feature type="transmembrane region" description="Helical" evidence="6">
    <location>
        <begin position="37"/>
        <end position="54"/>
    </location>
</feature>
<evidence type="ECO:0008006" key="9">
    <source>
        <dbReference type="Google" id="ProtNLM"/>
    </source>
</evidence>
<dbReference type="EMBL" id="FOVI01000017">
    <property type="protein sequence ID" value="SFO02634.1"/>
    <property type="molecule type" value="Genomic_DNA"/>
</dbReference>
<keyword evidence="5 6" id="KW-0472">Membrane</keyword>
<evidence type="ECO:0000256" key="3">
    <source>
        <dbReference type="ARBA" id="ARBA00022692"/>
    </source>
</evidence>
<dbReference type="Proteomes" id="UP000199036">
    <property type="component" value="Unassembled WGS sequence"/>
</dbReference>
<feature type="transmembrane region" description="Helical" evidence="6">
    <location>
        <begin position="199"/>
        <end position="220"/>
    </location>
</feature>
<evidence type="ECO:0000256" key="5">
    <source>
        <dbReference type="ARBA" id="ARBA00023136"/>
    </source>
</evidence>
<sequence>MFKNFLKLFSGNAFAQAIQLLGLLVLTTLYIPDDFGVLGKIQSISAILTIVLTLQLQHIIPLSKNEKEATLQTSLVFSTLLIMFTLIITISFFISKEYIFATLFAFLLAIVNLLNNFLIYRGEFTSLSLIFILRAIFIVILQLLFFYVKVDYGLLLGAFIGELVSVLFIFLYKKLFFITFFYKNSLKSVKSLVVEWRSYTIFGTIQELLSVLIYSLPVIFYVDKFGENIGGQFSMAYRLIWAPTVLVSSSLAQVLTHKFAKDNDFVFLKSVFWFDKRLIVVLVLLFMGLFYIDFINQNYLANKWAITFQLFPYMFVNAVFFLFANPYRVALRIKKLNIVILIIEVFTILSIVAMFYFMNVDVILFTFAITCLSVVQNIMIVGGYYLNKNHFVNSVI</sequence>
<keyword evidence="3 6" id="KW-0812">Transmembrane</keyword>
<gene>
    <name evidence="7" type="ORF">SAMN05421741_11727</name>
</gene>
<dbReference type="STRING" id="913024.SAMN05421741_11727"/>
<keyword evidence="4 6" id="KW-1133">Transmembrane helix</keyword>
<feature type="transmembrane region" description="Helical" evidence="6">
    <location>
        <begin position="336"/>
        <end position="357"/>
    </location>
</feature>
<dbReference type="AlphaFoldDB" id="A0A1I5DTQ6"/>
<name>A0A1I5DTQ6_9FLAO</name>
<evidence type="ECO:0000256" key="6">
    <source>
        <dbReference type="SAM" id="Phobius"/>
    </source>
</evidence>
<comment type="subcellular location">
    <subcellularLocation>
        <location evidence="1">Cell membrane</location>
        <topology evidence="1">Multi-pass membrane protein</topology>
    </subcellularLocation>
</comment>
<protein>
    <recommendedName>
        <fullName evidence="9">Membrane protein involved in the export of O-antigen and teichoic acid</fullName>
    </recommendedName>
</protein>
<feature type="transmembrane region" description="Helical" evidence="6">
    <location>
        <begin position="12"/>
        <end position="31"/>
    </location>
</feature>
<evidence type="ECO:0000313" key="8">
    <source>
        <dbReference type="Proteomes" id="UP000199036"/>
    </source>
</evidence>
<reference evidence="8" key="1">
    <citation type="submission" date="2016-10" db="EMBL/GenBank/DDBJ databases">
        <authorList>
            <person name="Varghese N."/>
            <person name="Submissions S."/>
        </authorList>
    </citation>
    <scope>NUCLEOTIDE SEQUENCE [LARGE SCALE GENOMIC DNA]</scope>
    <source>
        <strain evidence="8">DS-12</strain>
    </source>
</reference>
<feature type="transmembrane region" description="Helical" evidence="6">
    <location>
        <begin position="127"/>
        <end position="148"/>
    </location>
</feature>
<evidence type="ECO:0000256" key="1">
    <source>
        <dbReference type="ARBA" id="ARBA00004651"/>
    </source>
</evidence>
<feature type="transmembrane region" description="Helical" evidence="6">
    <location>
        <begin position="154"/>
        <end position="178"/>
    </location>
</feature>
<dbReference type="PANTHER" id="PTHR30250">
    <property type="entry name" value="PST FAMILY PREDICTED COLANIC ACID TRANSPORTER"/>
    <property type="match status" value="1"/>
</dbReference>
<evidence type="ECO:0000256" key="2">
    <source>
        <dbReference type="ARBA" id="ARBA00022475"/>
    </source>
</evidence>
<proteinExistence type="predicted"/>
<feature type="transmembrane region" description="Helical" evidence="6">
    <location>
        <begin position="240"/>
        <end position="260"/>
    </location>
</feature>
<dbReference type="PANTHER" id="PTHR30250:SF11">
    <property type="entry name" value="O-ANTIGEN TRANSPORTER-RELATED"/>
    <property type="match status" value="1"/>
</dbReference>
<feature type="transmembrane region" description="Helical" evidence="6">
    <location>
        <begin position="272"/>
        <end position="292"/>
    </location>
</feature>
<feature type="transmembrane region" description="Helical" evidence="6">
    <location>
        <begin position="100"/>
        <end position="120"/>
    </location>
</feature>
<keyword evidence="2" id="KW-1003">Cell membrane</keyword>
<feature type="transmembrane region" description="Helical" evidence="6">
    <location>
        <begin position="304"/>
        <end position="324"/>
    </location>
</feature>
<organism evidence="7 8">
    <name type="scientific">Paenimyroides ummariense</name>
    <dbReference type="NCBI Taxonomy" id="913024"/>
    <lineage>
        <taxon>Bacteria</taxon>
        <taxon>Pseudomonadati</taxon>
        <taxon>Bacteroidota</taxon>
        <taxon>Flavobacteriia</taxon>
        <taxon>Flavobacteriales</taxon>
        <taxon>Flavobacteriaceae</taxon>
        <taxon>Paenimyroides</taxon>
    </lineage>
</organism>
<keyword evidence="8" id="KW-1185">Reference proteome</keyword>
<feature type="transmembrane region" description="Helical" evidence="6">
    <location>
        <begin position="75"/>
        <end position="94"/>
    </location>
</feature>
<dbReference type="GO" id="GO:0005886">
    <property type="term" value="C:plasma membrane"/>
    <property type="evidence" value="ECO:0007669"/>
    <property type="project" value="UniProtKB-SubCell"/>
</dbReference>